<dbReference type="SUPFAM" id="SSF53901">
    <property type="entry name" value="Thiolase-like"/>
    <property type="match status" value="2"/>
</dbReference>
<dbReference type="GO" id="GO:0005777">
    <property type="term" value="C:peroxisome"/>
    <property type="evidence" value="ECO:0007669"/>
    <property type="project" value="UniProtKB-SubCell"/>
</dbReference>
<evidence type="ECO:0000256" key="2">
    <source>
        <dbReference type="ARBA" id="ARBA00004872"/>
    </source>
</evidence>
<dbReference type="InterPro" id="IPR002155">
    <property type="entry name" value="Thiolase"/>
</dbReference>
<evidence type="ECO:0000256" key="1">
    <source>
        <dbReference type="ARBA" id="ARBA00004275"/>
    </source>
</evidence>
<dbReference type="Pfam" id="PF02803">
    <property type="entry name" value="Thiolase_C"/>
    <property type="match status" value="1"/>
</dbReference>
<dbReference type="NCBIfam" id="TIGR01930">
    <property type="entry name" value="AcCoA-C-Actrans"/>
    <property type="match status" value="1"/>
</dbReference>
<keyword evidence="6" id="KW-0809">Transit peptide</keyword>
<keyword evidence="9 12" id="KW-0012">Acyltransferase</keyword>
<evidence type="ECO:0000256" key="3">
    <source>
        <dbReference type="ARBA" id="ARBA00010982"/>
    </source>
</evidence>
<protein>
    <submittedName>
        <fullName evidence="15">Acetyl-CoA acyltransferase</fullName>
    </submittedName>
</protein>
<dbReference type="PROSITE" id="PS00737">
    <property type="entry name" value="THIOLASE_2"/>
    <property type="match status" value="1"/>
</dbReference>
<dbReference type="PIRSF" id="PIRSF000429">
    <property type="entry name" value="Ac-CoA_Ac_transf"/>
    <property type="match status" value="1"/>
</dbReference>
<dbReference type="FunFam" id="3.40.47.10:FF:000010">
    <property type="entry name" value="Acetyl-CoA acetyltransferase (Thiolase)"/>
    <property type="match status" value="1"/>
</dbReference>
<evidence type="ECO:0000256" key="9">
    <source>
        <dbReference type="ARBA" id="ARBA00023315"/>
    </source>
</evidence>
<dbReference type="PANTHER" id="PTHR43853">
    <property type="entry name" value="3-KETOACYL-COA THIOLASE, PEROXISOMAL"/>
    <property type="match status" value="1"/>
</dbReference>
<feature type="active site" description="Proton acceptor" evidence="11">
    <location>
        <position position="400"/>
    </location>
</feature>
<evidence type="ECO:0000313" key="16">
    <source>
        <dbReference type="Proteomes" id="UP000092583"/>
    </source>
</evidence>
<dbReference type="InterPro" id="IPR016039">
    <property type="entry name" value="Thiolase-like"/>
</dbReference>
<dbReference type="OrthoDB" id="5404651at2759"/>
<sequence>MSSTIQSITNAIPSLGRARLLINSADDVVVVSACRTAITKAKKGGFKDCLPEDLLAAVLIETLKRSKVDPSKIEDVAVGNVLPPGGGANVARMAQLYAGIPYTVPINTVNRQCSSGLTAVAQIANEIKSGEIDIGIGAGVEHMTAHYGAGVLPERMSDEVLSNPEAADCLVPMGITSENVAKQYGISRDTQDTFAANSFGKAADAQKQGKFKSEIVPVKVKWSDPKTEDEKEIIVDADDGVREGVTKEGLAKLKPAFSKDGTTHAGNASQVSDGAAAVLLARRSVAQKLGLPILGKFVVSAVVGVPPKLMGIGPAFAIPKVLQKAGITKDDVDFYEINEAFASQAVMSIQHLHLPFEKVNPVGGAIAMGHPLGATGARQIATGFAEAKREQKKVFVTSMCIGSGMGMAAVFVNEQ</sequence>
<evidence type="ECO:0000256" key="5">
    <source>
        <dbReference type="ARBA" id="ARBA00022832"/>
    </source>
</evidence>
<evidence type="ECO:0000256" key="7">
    <source>
        <dbReference type="ARBA" id="ARBA00023098"/>
    </source>
</evidence>
<comment type="similarity">
    <text evidence="3 12">Belongs to the thiolase-like superfamily. Thiolase family.</text>
</comment>
<gene>
    <name evidence="15" type="ORF">L486_02810</name>
</gene>
<dbReference type="GO" id="GO:0003988">
    <property type="term" value="F:acetyl-CoA C-acyltransferase activity"/>
    <property type="evidence" value="ECO:0007669"/>
    <property type="project" value="UniProtKB-EC"/>
</dbReference>
<dbReference type="Gene3D" id="3.40.47.10">
    <property type="match status" value="2"/>
</dbReference>
<comment type="catalytic activity">
    <reaction evidence="10">
        <text>an acyl-CoA + acetyl-CoA = a 3-oxoacyl-CoA + CoA</text>
        <dbReference type="Rhea" id="RHEA:21564"/>
        <dbReference type="ChEBI" id="CHEBI:57287"/>
        <dbReference type="ChEBI" id="CHEBI:57288"/>
        <dbReference type="ChEBI" id="CHEBI:58342"/>
        <dbReference type="ChEBI" id="CHEBI:90726"/>
        <dbReference type="EC" id="2.3.1.16"/>
    </reaction>
</comment>
<comment type="subcellular location">
    <subcellularLocation>
        <location evidence="1">Peroxisome</location>
    </subcellularLocation>
</comment>
<reference evidence="16" key="2">
    <citation type="submission" date="2013-12" db="EMBL/GenBank/DDBJ databases">
        <title>Evolution of pathogenesis and genome organization in the Tremellales.</title>
        <authorList>
            <person name="Cuomo C."/>
            <person name="Litvintseva A."/>
            <person name="Heitman J."/>
            <person name="Chen Y."/>
            <person name="Sun S."/>
            <person name="Springer D."/>
            <person name="Dromer F."/>
            <person name="Young S."/>
            <person name="Zeng Q."/>
            <person name="Chapman S."/>
            <person name="Gujja S."/>
            <person name="Saif S."/>
            <person name="Birren B."/>
        </authorList>
    </citation>
    <scope>NUCLEOTIDE SEQUENCE [LARGE SCALE GENOMIC DNA]</scope>
    <source>
        <strain evidence="16">CBS 10435</strain>
    </source>
</reference>
<dbReference type="CDD" id="cd00751">
    <property type="entry name" value="thiolase"/>
    <property type="match status" value="1"/>
</dbReference>
<dbReference type="EMBL" id="KI669460">
    <property type="protein sequence ID" value="OCF60130.1"/>
    <property type="molecule type" value="Genomic_DNA"/>
</dbReference>
<dbReference type="Proteomes" id="UP000092583">
    <property type="component" value="Unassembled WGS sequence"/>
</dbReference>
<keyword evidence="7" id="KW-0443">Lipid metabolism</keyword>
<dbReference type="InterPro" id="IPR050215">
    <property type="entry name" value="Thiolase-like_sf_Thiolase"/>
</dbReference>
<dbReference type="Pfam" id="PF00108">
    <property type="entry name" value="Thiolase_N"/>
    <property type="match status" value="1"/>
</dbReference>
<keyword evidence="5" id="KW-0276">Fatty acid metabolism</keyword>
<keyword evidence="16" id="KW-1185">Reference proteome</keyword>
<accession>A0A1B9IX70</accession>
<proteinExistence type="inferred from homology"/>
<name>A0A1B9IX70_9TREE</name>
<dbReference type="PROSITE" id="PS00098">
    <property type="entry name" value="THIOLASE_1"/>
    <property type="match status" value="1"/>
</dbReference>
<keyword evidence="8" id="KW-0576">Peroxisome</keyword>
<evidence type="ECO:0000256" key="11">
    <source>
        <dbReference type="PIRSR" id="PIRSR000429-1"/>
    </source>
</evidence>
<keyword evidence="4 12" id="KW-0808">Transferase</keyword>
<organism evidence="15 16">
    <name type="scientific">Kwoniella mangroviensis CBS 10435</name>
    <dbReference type="NCBI Taxonomy" id="1331196"/>
    <lineage>
        <taxon>Eukaryota</taxon>
        <taxon>Fungi</taxon>
        <taxon>Dikarya</taxon>
        <taxon>Basidiomycota</taxon>
        <taxon>Agaricomycotina</taxon>
        <taxon>Tremellomycetes</taxon>
        <taxon>Tremellales</taxon>
        <taxon>Cryptococcaceae</taxon>
        <taxon>Kwoniella</taxon>
    </lineage>
</organism>
<dbReference type="GO" id="GO:0006635">
    <property type="term" value="P:fatty acid beta-oxidation"/>
    <property type="evidence" value="ECO:0007669"/>
    <property type="project" value="TreeGrafter"/>
</dbReference>
<dbReference type="InterPro" id="IPR020616">
    <property type="entry name" value="Thiolase_N"/>
</dbReference>
<evidence type="ECO:0000256" key="6">
    <source>
        <dbReference type="ARBA" id="ARBA00022946"/>
    </source>
</evidence>
<reference evidence="15 16" key="1">
    <citation type="submission" date="2013-07" db="EMBL/GenBank/DDBJ databases">
        <title>The Genome Sequence of Kwoniella mangroviensis CBS10435.</title>
        <authorList>
            <consortium name="The Broad Institute Genome Sequencing Platform"/>
            <person name="Cuomo C."/>
            <person name="Litvintseva A."/>
            <person name="Chen Y."/>
            <person name="Heitman J."/>
            <person name="Sun S."/>
            <person name="Springer D."/>
            <person name="Dromer F."/>
            <person name="Young S.K."/>
            <person name="Zeng Q."/>
            <person name="Gargeya S."/>
            <person name="Fitzgerald M."/>
            <person name="Abouelleil A."/>
            <person name="Alvarado L."/>
            <person name="Berlin A.M."/>
            <person name="Chapman S.B."/>
            <person name="Dewar J."/>
            <person name="Goldberg J."/>
            <person name="Griggs A."/>
            <person name="Gujja S."/>
            <person name="Hansen M."/>
            <person name="Howarth C."/>
            <person name="Imamovic A."/>
            <person name="Larimer J."/>
            <person name="McCowan C."/>
            <person name="Murphy C."/>
            <person name="Pearson M."/>
            <person name="Priest M."/>
            <person name="Roberts A."/>
            <person name="Saif S."/>
            <person name="Shea T."/>
            <person name="Sykes S."/>
            <person name="Wortman J."/>
            <person name="Nusbaum C."/>
            <person name="Birren B."/>
        </authorList>
    </citation>
    <scope>NUCLEOTIDE SEQUENCE [LARGE SCALE GENOMIC DNA]</scope>
    <source>
        <strain evidence="15 16">CBS 10435</strain>
    </source>
</reference>
<feature type="active site" description="Acyl-thioester intermediate" evidence="11">
    <location>
        <position position="113"/>
    </location>
</feature>
<dbReference type="GO" id="GO:0010124">
    <property type="term" value="P:phenylacetate catabolic process"/>
    <property type="evidence" value="ECO:0007669"/>
    <property type="project" value="TreeGrafter"/>
</dbReference>
<evidence type="ECO:0000256" key="4">
    <source>
        <dbReference type="ARBA" id="ARBA00022679"/>
    </source>
</evidence>
<dbReference type="InterPro" id="IPR020617">
    <property type="entry name" value="Thiolase_C"/>
</dbReference>
<evidence type="ECO:0000256" key="8">
    <source>
        <dbReference type="ARBA" id="ARBA00023140"/>
    </source>
</evidence>
<feature type="domain" description="Thiolase C-terminal" evidence="14">
    <location>
        <begin position="293"/>
        <end position="411"/>
    </location>
</feature>
<evidence type="ECO:0000259" key="14">
    <source>
        <dbReference type="Pfam" id="PF02803"/>
    </source>
</evidence>
<evidence type="ECO:0000313" key="15">
    <source>
        <dbReference type="EMBL" id="OCF60130.1"/>
    </source>
</evidence>
<dbReference type="PANTHER" id="PTHR43853:SF8">
    <property type="entry name" value="3-KETOACYL-COA THIOLASE, PEROXISOMAL"/>
    <property type="match status" value="1"/>
</dbReference>
<comment type="pathway">
    <text evidence="2">Lipid metabolism; fatty acid metabolism.</text>
</comment>
<dbReference type="InterPro" id="IPR020615">
    <property type="entry name" value="Thiolase_acyl_enz_int_AS"/>
</dbReference>
<feature type="domain" description="Thiolase N-terminal" evidence="13">
    <location>
        <begin position="28"/>
        <end position="283"/>
    </location>
</feature>
<evidence type="ECO:0000256" key="10">
    <source>
        <dbReference type="ARBA" id="ARBA00047605"/>
    </source>
</evidence>
<evidence type="ECO:0000259" key="13">
    <source>
        <dbReference type="Pfam" id="PF00108"/>
    </source>
</evidence>
<evidence type="ECO:0000256" key="12">
    <source>
        <dbReference type="RuleBase" id="RU003557"/>
    </source>
</evidence>
<dbReference type="AlphaFoldDB" id="A0A1B9IX70"/>
<feature type="active site" description="Proton acceptor" evidence="11">
    <location>
        <position position="370"/>
    </location>
</feature>
<dbReference type="STRING" id="1331196.A0A1B9IX70"/>
<dbReference type="InterPro" id="IPR020613">
    <property type="entry name" value="Thiolase_CS"/>
</dbReference>